<dbReference type="AlphaFoldDB" id="A0A9C9K091"/>
<keyword evidence="2" id="KW-0012">Acyltransferase</keyword>
<dbReference type="GO" id="GO:0016747">
    <property type="term" value="F:acyltransferase activity, transferring groups other than amino-acyl groups"/>
    <property type="evidence" value="ECO:0007669"/>
    <property type="project" value="InterPro"/>
</dbReference>
<dbReference type="InterPro" id="IPR000182">
    <property type="entry name" value="GNAT_dom"/>
</dbReference>
<dbReference type="SUPFAM" id="SSF55729">
    <property type="entry name" value="Acyl-CoA N-acyltransferases (Nat)"/>
    <property type="match status" value="1"/>
</dbReference>
<protein>
    <submittedName>
        <fullName evidence="4">GNAT family N-acetyltransferase</fullName>
    </submittedName>
</protein>
<comment type="caution">
    <text evidence="4">The sequence shown here is derived from an EMBL/GenBank/DDBJ whole genome shotgun (WGS) entry which is preliminary data.</text>
</comment>
<evidence type="ECO:0000313" key="4">
    <source>
        <dbReference type="EMBL" id="HEC78731.1"/>
    </source>
</evidence>
<evidence type="ECO:0000256" key="1">
    <source>
        <dbReference type="ARBA" id="ARBA00022679"/>
    </source>
</evidence>
<accession>A0A9C9K091</accession>
<evidence type="ECO:0000313" key="5">
    <source>
        <dbReference type="Proteomes" id="UP000885826"/>
    </source>
</evidence>
<dbReference type="PROSITE" id="PS51186">
    <property type="entry name" value="GNAT"/>
    <property type="match status" value="1"/>
</dbReference>
<proteinExistence type="predicted"/>
<dbReference type="EMBL" id="DRIG01000066">
    <property type="protein sequence ID" value="HEC78731.1"/>
    <property type="molecule type" value="Genomic_DNA"/>
</dbReference>
<reference evidence="4" key="1">
    <citation type="journal article" date="2020" name="mSystems">
        <title>Genome- and Community-Level Interaction Insights into Carbon Utilization and Element Cycling Functions of Hydrothermarchaeota in Hydrothermal Sediment.</title>
        <authorList>
            <person name="Zhou Z."/>
            <person name="Liu Y."/>
            <person name="Xu W."/>
            <person name="Pan J."/>
            <person name="Luo Z.H."/>
            <person name="Li M."/>
        </authorList>
    </citation>
    <scope>NUCLEOTIDE SEQUENCE</scope>
    <source>
        <strain evidence="4">HyVt-388</strain>
    </source>
</reference>
<evidence type="ECO:0000259" key="3">
    <source>
        <dbReference type="PROSITE" id="PS51186"/>
    </source>
</evidence>
<keyword evidence="1" id="KW-0808">Transferase</keyword>
<gene>
    <name evidence="4" type="ORF">ENI34_06270</name>
</gene>
<feature type="domain" description="N-acetyltransferase" evidence="3">
    <location>
        <begin position="19"/>
        <end position="160"/>
    </location>
</feature>
<sequence length="160" mass="18308">MSSRKVMMVTGKSGNQVGIKIRPLRIEDYDDLIRLWNEAGLPYKPEGRDRREKIAVELKHPTAVFLVAEKGGILIGSVFGTHDGRKGWINRLAVAPAYQRQGIGHRLVQEVERRFGKMGIEIIACLIEEWNKVSMTAFERMGYKRHSDIIYFTKRKGPKV</sequence>
<dbReference type="InterPro" id="IPR016181">
    <property type="entry name" value="Acyl_CoA_acyltransferase"/>
</dbReference>
<dbReference type="PANTHER" id="PTHR43072">
    <property type="entry name" value="N-ACETYLTRANSFERASE"/>
    <property type="match status" value="1"/>
</dbReference>
<evidence type="ECO:0000256" key="2">
    <source>
        <dbReference type="ARBA" id="ARBA00023315"/>
    </source>
</evidence>
<name>A0A9C9K091_UNCW3</name>
<organism evidence="4 5">
    <name type="scientific">candidate division WOR-3 bacterium</name>
    <dbReference type="NCBI Taxonomy" id="2052148"/>
    <lineage>
        <taxon>Bacteria</taxon>
        <taxon>Bacteria division WOR-3</taxon>
    </lineage>
</organism>
<dbReference type="Pfam" id="PF00583">
    <property type="entry name" value="Acetyltransf_1"/>
    <property type="match status" value="1"/>
</dbReference>
<dbReference type="Gene3D" id="3.40.630.30">
    <property type="match status" value="1"/>
</dbReference>
<dbReference type="PANTHER" id="PTHR43072:SF51">
    <property type="entry name" value="ABC SUPERFAMILY TRANSPORT PROTEIN"/>
    <property type="match status" value="1"/>
</dbReference>
<dbReference type="CDD" id="cd04301">
    <property type="entry name" value="NAT_SF"/>
    <property type="match status" value="1"/>
</dbReference>
<dbReference type="Proteomes" id="UP000885826">
    <property type="component" value="Unassembled WGS sequence"/>
</dbReference>